<proteinExistence type="predicted"/>
<sequence>MDAQQQQVFNFSQQMESNTTAQSSSIPTPTVTGVSITPVYKEPHVLDRQPHINLATPFEGLDVLCETLVDFDNMRRNGVDLIEELRLQGWENYFQRLYGPVYPNLIKEFWRFADADDHFIVSFVLGEKESHLVKRVLRETEKRLKSGKWRKGKEEEQGQRLEKRKAWSLEIAGLTQAVIESVFGLVVNFRTYSFLRNWNRRSGSPPTAENAENSAFCLVLAQEQLSVLR</sequence>
<keyword evidence="3" id="KW-1185">Reference proteome</keyword>
<reference evidence="2 3" key="1">
    <citation type="journal article" date="2022" name="Nat. Genet.">
        <title>Improved pea reference genome and pan-genome highlight genomic features and evolutionary characteristics.</title>
        <authorList>
            <person name="Yang T."/>
            <person name="Liu R."/>
            <person name="Luo Y."/>
            <person name="Hu S."/>
            <person name="Wang D."/>
            <person name="Wang C."/>
            <person name="Pandey M.K."/>
            <person name="Ge S."/>
            <person name="Xu Q."/>
            <person name="Li N."/>
            <person name="Li G."/>
            <person name="Huang Y."/>
            <person name="Saxena R.K."/>
            <person name="Ji Y."/>
            <person name="Li M."/>
            <person name="Yan X."/>
            <person name="He Y."/>
            <person name="Liu Y."/>
            <person name="Wang X."/>
            <person name="Xiang C."/>
            <person name="Varshney R.K."/>
            <person name="Ding H."/>
            <person name="Gao S."/>
            <person name="Zong X."/>
        </authorList>
    </citation>
    <scope>NUCLEOTIDE SEQUENCE [LARGE SCALE GENOMIC DNA]</scope>
    <source>
        <strain evidence="2 3">cv. Zhongwan 6</strain>
    </source>
</reference>
<name>A0A9D4W7L4_PEA</name>
<feature type="compositionally biased region" description="Polar residues" evidence="1">
    <location>
        <begin position="15"/>
        <end position="28"/>
    </location>
</feature>
<evidence type="ECO:0000256" key="1">
    <source>
        <dbReference type="SAM" id="MobiDB-lite"/>
    </source>
</evidence>
<dbReference type="Gramene" id="Psat06G0293000-T1">
    <property type="protein sequence ID" value="KAI5396881.1"/>
    <property type="gene ID" value="KIW84_062930"/>
</dbReference>
<comment type="caution">
    <text evidence="2">The sequence shown here is derived from an EMBL/GenBank/DDBJ whole genome shotgun (WGS) entry which is preliminary data.</text>
</comment>
<dbReference type="Proteomes" id="UP001058974">
    <property type="component" value="Chromosome 6"/>
</dbReference>
<accession>A0A9D4W7L4</accession>
<feature type="region of interest" description="Disordered" evidence="1">
    <location>
        <begin position="9"/>
        <end position="28"/>
    </location>
</feature>
<protein>
    <submittedName>
        <fullName evidence="2">Uncharacterized protein</fullName>
    </submittedName>
</protein>
<gene>
    <name evidence="2" type="ORF">KIW84_062930</name>
</gene>
<evidence type="ECO:0000313" key="2">
    <source>
        <dbReference type="EMBL" id="KAI5396881.1"/>
    </source>
</evidence>
<evidence type="ECO:0000313" key="3">
    <source>
        <dbReference type="Proteomes" id="UP001058974"/>
    </source>
</evidence>
<dbReference type="AlphaFoldDB" id="A0A9D4W7L4"/>
<organism evidence="2 3">
    <name type="scientific">Pisum sativum</name>
    <name type="common">Garden pea</name>
    <name type="synonym">Lathyrus oleraceus</name>
    <dbReference type="NCBI Taxonomy" id="3888"/>
    <lineage>
        <taxon>Eukaryota</taxon>
        <taxon>Viridiplantae</taxon>
        <taxon>Streptophyta</taxon>
        <taxon>Embryophyta</taxon>
        <taxon>Tracheophyta</taxon>
        <taxon>Spermatophyta</taxon>
        <taxon>Magnoliopsida</taxon>
        <taxon>eudicotyledons</taxon>
        <taxon>Gunneridae</taxon>
        <taxon>Pentapetalae</taxon>
        <taxon>rosids</taxon>
        <taxon>fabids</taxon>
        <taxon>Fabales</taxon>
        <taxon>Fabaceae</taxon>
        <taxon>Papilionoideae</taxon>
        <taxon>50 kb inversion clade</taxon>
        <taxon>NPAAA clade</taxon>
        <taxon>Hologalegina</taxon>
        <taxon>IRL clade</taxon>
        <taxon>Fabeae</taxon>
        <taxon>Lathyrus</taxon>
    </lineage>
</organism>
<dbReference type="EMBL" id="JAMSHJ010000006">
    <property type="protein sequence ID" value="KAI5396881.1"/>
    <property type="molecule type" value="Genomic_DNA"/>
</dbReference>